<dbReference type="VEuPathDB" id="FungiDB:D8B26_003339"/>
<reference evidence="3" key="2">
    <citation type="submission" date="2010-03" db="EMBL/GenBank/DDBJ databases">
        <title>The genome sequence of Coccidioides posadasii strain Silveira.</title>
        <authorList>
            <consortium name="The Broad Institute Genome Sequencing Center for Infectious Disease"/>
            <person name="Neafsey D."/>
            <person name="Orbach M."/>
            <person name="Henn M.R."/>
            <person name="Cole G.T."/>
            <person name="Galgiani J."/>
            <person name="Gardner M.J."/>
            <person name="Kirkland T.N."/>
            <person name="Taylor J.W."/>
            <person name="Young S.K."/>
            <person name="Zeng Q."/>
            <person name="Koehrsen M."/>
            <person name="Alvarado L."/>
            <person name="Berlin A."/>
            <person name="Borenstein D."/>
            <person name="Chapman S.B."/>
            <person name="Chen Z."/>
            <person name="Engels R."/>
            <person name="Freedman E."/>
            <person name="Gellesch M."/>
            <person name="Goldberg J."/>
            <person name="Griggs A."/>
            <person name="Gujja S."/>
            <person name="Heilman E."/>
            <person name="Heiman D."/>
            <person name="Howarth C."/>
            <person name="Jen D."/>
            <person name="Larson L."/>
            <person name="Mehta T."/>
            <person name="Neiman D."/>
            <person name="Park D."/>
            <person name="Pearson M."/>
            <person name="Richards J."/>
            <person name="Roberts A."/>
            <person name="Saif S."/>
            <person name="Shea T."/>
            <person name="Shenoy N."/>
            <person name="Sisk P."/>
            <person name="Stolte C."/>
            <person name="Sykes S."/>
            <person name="Walk T."/>
            <person name="White J."/>
            <person name="Yandava C."/>
            <person name="Haas B."/>
            <person name="Nusbaum C."/>
            <person name="Birren B."/>
        </authorList>
    </citation>
    <scope>NUCLEOTIDE SEQUENCE [LARGE SCALE GENOMIC DNA]</scope>
    <source>
        <strain evidence="3">RMSCC 757 / Silveira</strain>
    </source>
</reference>
<evidence type="ECO:0000313" key="3">
    <source>
        <dbReference type="Proteomes" id="UP000002497"/>
    </source>
</evidence>
<dbReference type="eggNOG" id="ENOG502RQYW">
    <property type="taxonomic scope" value="Eukaryota"/>
</dbReference>
<feature type="region of interest" description="Disordered" evidence="1">
    <location>
        <begin position="65"/>
        <end position="85"/>
    </location>
</feature>
<reference evidence="3" key="1">
    <citation type="journal article" date="2010" name="Genome Res.">
        <title>Population genomic sequencing of Coccidioides fungi reveals recent hybridization and transposon control.</title>
        <authorList>
            <person name="Neafsey D.E."/>
            <person name="Barker B.M."/>
            <person name="Sharpton T.J."/>
            <person name="Stajich J.E."/>
            <person name="Park D.J."/>
            <person name="Whiston E."/>
            <person name="Hung C.-Y."/>
            <person name="McMahan C."/>
            <person name="White J."/>
            <person name="Sykes S."/>
            <person name="Heiman D."/>
            <person name="Young S."/>
            <person name="Zeng Q."/>
            <person name="Abouelleil A."/>
            <person name="Aftuck L."/>
            <person name="Bessette D."/>
            <person name="Brown A."/>
            <person name="FitzGerald M."/>
            <person name="Lui A."/>
            <person name="Macdonald J.P."/>
            <person name="Priest M."/>
            <person name="Orbach M.J."/>
            <person name="Galgiani J.N."/>
            <person name="Kirkland T.N."/>
            <person name="Cole G.T."/>
            <person name="Birren B.W."/>
            <person name="Henn M.R."/>
            <person name="Taylor J.W."/>
            <person name="Rounsley S.D."/>
        </authorList>
    </citation>
    <scope>NUCLEOTIDE SEQUENCE [LARGE SCALE GENOMIC DNA]</scope>
    <source>
        <strain evidence="3">RMSCC 757 / Silveira</strain>
    </source>
</reference>
<dbReference type="VEuPathDB" id="FungiDB:CPSG_03413"/>
<protein>
    <submittedName>
        <fullName evidence="2">Uncharacterized protein</fullName>
    </submittedName>
</protein>
<name>E9CZY5_COCPS</name>
<keyword evidence="3" id="KW-1185">Reference proteome</keyword>
<dbReference type="HOGENOM" id="CLU_1468020_0_0_1"/>
<sequence>MATTAGVEVNPGSVLQPNEQRRVLHPVLPASREYFTATPYSVRSLKRPGFVSVIFGQRLDKPTGCTANERKSGDYSVRQKNDNHSQLEAPKYTPEFLIRLNTSKFPRTYLLGRRLQERTPVNSLWPFARLGSVFVALFRHHLPTTTSALAAFSNVRTGTWKIFGQGLQYTTICPRNSGAATTTD</sequence>
<dbReference type="Proteomes" id="UP000002497">
    <property type="component" value="Unassembled WGS sequence"/>
</dbReference>
<dbReference type="AlphaFoldDB" id="E9CZY5"/>
<evidence type="ECO:0000256" key="1">
    <source>
        <dbReference type="SAM" id="MobiDB-lite"/>
    </source>
</evidence>
<evidence type="ECO:0000313" key="2">
    <source>
        <dbReference type="EMBL" id="EFW20238.1"/>
    </source>
</evidence>
<gene>
    <name evidence="2" type="ORF">CPSG_03413</name>
</gene>
<feature type="compositionally biased region" description="Basic and acidic residues" evidence="1">
    <location>
        <begin position="68"/>
        <end position="85"/>
    </location>
</feature>
<accession>E9CZY5</accession>
<organism evidence="3">
    <name type="scientific">Coccidioides posadasii (strain RMSCC 757 / Silveira)</name>
    <name type="common">Valley fever fungus</name>
    <dbReference type="NCBI Taxonomy" id="443226"/>
    <lineage>
        <taxon>Eukaryota</taxon>
        <taxon>Fungi</taxon>
        <taxon>Dikarya</taxon>
        <taxon>Ascomycota</taxon>
        <taxon>Pezizomycotina</taxon>
        <taxon>Eurotiomycetes</taxon>
        <taxon>Eurotiomycetidae</taxon>
        <taxon>Onygenales</taxon>
        <taxon>Onygenaceae</taxon>
        <taxon>Coccidioides</taxon>
    </lineage>
</organism>
<proteinExistence type="predicted"/>
<dbReference type="EMBL" id="GL636489">
    <property type="protein sequence ID" value="EFW20238.1"/>
    <property type="molecule type" value="Genomic_DNA"/>
</dbReference>